<dbReference type="EMBL" id="CACRXK020004657">
    <property type="protein sequence ID" value="CAB4003537.1"/>
    <property type="molecule type" value="Genomic_DNA"/>
</dbReference>
<dbReference type="InterPro" id="IPR041373">
    <property type="entry name" value="RT_RNaseH"/>
</dbReference>
<evidence type="ECO:0000256" key="6">
    <source>
        <dbReference type="ARBA" id="ARBA00022918"/>
    </source>
</evidence>
<keyword evidence="6" id="KW-0695">RNA-directed DNA polymerase</keyword>
<dbReference type="Gene3D" id="3.30.70.270">
    <property type="match status" value="1"/>
</dbReference>
<evidence type="ECO:0000259" key="8">
    <source>
        <dbReference type="Pfam" id="PF17917"/>
    </source>
</evidence>
<evidence type="ECO:0000256" key="1">
    <source>
        <dbReference type="ARBA" id="ARBA00022679"/>
    </source>
</evidence>
<dbReference type="PANTHER" id="PTHR37984">
    <property type="entry name" value="PROTEIN CBG26694"/>
    <property type="match status" value="1"/>
</dbReference>
<keyword evidence="10" id="KW-1185">Reference proteome</keyword>
<dbReference type="CDD" id="cd01647">
    <property type="entry name" value="RT_LTR"/>
    <property type="match status" value="1"/>
</dbReference>
<reference evidence="9" key="1">
    <citation type="submission" date="2020-04" db="EMBL/GenBank/DDBJ databases">
        <authorList>
            <person name="Alioto T."/>
            <person name="Alioto T."/>
            <person name="Gomez Garrido J."/>
        </authorList>
    </citation>
    <scope>NUCLEOTIDE SEQUENCE</scope>
    <source>
        <strain evidence="9">A484AB</strain>
    </source>
</reference>
<dbReference type="Pfam" id="PF00078">
    <property type="entry name" value="RVT_1"/>
    <property type="match status" value="1"/>
</dbReference>
<dbReference type="Gene3D" id="3.10.10.10">
    <property type="entry name" value="HIV Type 1 Reverse Transcriptase, subunit A, domain 1"/>
    <property type="match status" value="1"/>
</dbReference>
<dbReference type="AlphaFoldDB" id="A0A7D9I8I4"/>
<organism evidence="9 10">
    <name type="scientific">Paramuricea clavata</name>
    <name type="common">Red gorgonian</name>
    <name type="synonym">Violescent sea-whip</name>
    <dbReference type="NCBI Taxonomy" id="317549"/>
    <lineage>
        <taxon>Eukaryota</taxon>
        <taxon>Metazoa</taxon>
        <taxon>Cnidaria</taxon>
        <taxon>Anthozoa</taxon>
        <taxon>Octocorallia</taxon>
        <taxon>Malacalcyonacea</taxon>
        <taxon>Plexauridae</taxon>
        <taxon>Paramuricea</taxon>
    </lineage>
</organism>
<evidence type="ECO:0000256" key="3">
    <source>
        <dbReference type="ARBA" id="ARBA00022722"/>
    </source>
</evidence>
<sequence length="784" mass="89434">MNCNGDVANNWKRFHEAYEDYLIAKGLDQKDKKVQVATLKSLMGTECKKMKDPVIILAKLQDHFVQVRNILYERYIFHNTEQQVHETIDQLRQLAEPCNFATLEERRCEETECSKISTSTKKRERSQLKQGGKCRYCGGAHERYKHKRPAFGNSCRKCGKANHFKSVSMQKQGVNLMNVESSDNENSFYVEIVDAIRHVERRRYFVSLSFWDKDGGESQIQCQLDTGATCNVMSFNTLCEIKQSGSPAMQPTCIKIKLYNGSFVPSLGECELNCIYNGESHKLNFNIIKGDQKPLLSGETCTSMGLITVHIANSINTSPITAPSDIFMEYKDVFEGLGCLPGEYHLEIDPDAQPVKHTPRIIGIPLKDELKAHIETLEKMEVLKKVTEPTEWISSQVIVRKGSNLRLCIDPKDLNKALKRSHYPTPTIEEIVPELTKAKVFSVADAKNGFWQVKLDEASSYLTTFWTPFGRYRWLRMPFGIATAPEEYQRRQHEVLEGLPGKQVIADDILITCQRETQEEALRDHDRNLVALLQRAREVNLKLNPKKLKLRFNEVSYIGHLLTPDGVKPDPEKKLVANHPVLCYYDVSKPVSIQRDSSETGLGAAFLQDGQPVAFASRTLKPIVFSCDRFNQYIYGRESVDVQSDHNPLEAMFVKPLTAAPKRPQGMLLRLQKFNLKVCYKKGTEIFIADTLSRAPLPEFGPPGNYLRPEKEDVCRANVEQINASEFIRVLDGGLRSMQRETEADAKLQCLKEIVFWGWPETKPEADPSVAEYWTFRDELIKYL</sequence>
<dbReference type="GO" id="GO:0004519">
    <property type="term" value="F:endonuclease activity"/>
    <property type="evidence" value="ECO:0007669"/>
    <property type="project" value="UniProtKB-KW"/>
</dbReference>
<keyword evidence="4" id="KW-0255">Endonuclease</keyword>
<dbReference type="PANTHER" id="PTHR37984:SF8">
    <property type="entry name" value="CCHC-TYPE DOMAIN-CONTAINING PROTEIN"/>
    <property type="match status" value="1"/>
</dbReference>
<dbReference type="OrthoDB" id="5984129at2759"/>
<dbReference type="GO" id="GO:0016787">
    <property type="term" value="F:hydrolase activity"/>
    <property type="evidence" value="ECO:0007669"/>
    <property type="project" value="UniProtKB-KW"/>
</dbReference>
<protein>
    <submittedName>
        <fullName evidence="9">Uncharacterized protein</fullName>
    </submittedName>
</protein>
<keyword evidence="5" id="KW-0378">Hydrolase</keyword>
<dbReference type="InterPro" id="IPR000477">
    <property type="entry name" value="RT_dom"/>
</dbReference>
<feature type="domain" description="Reverse transcriptase RNase H-like" evidence="8">
    <location>
        <begin position="586"/>
        <end position="674"/>
    </location>
</feature>
<evidence type="ECO:0000259" key="7">
    <source>
        <dbReference type="Pfam" id="PF00078"/>
    </source>
</evidence>
<keyword evidence="1" id="KW-0808">Transferase</keyword>
<keyword evidence="2" id="KW-0548">Nucleotidyltransferase</keyword>
<dbReference type="CDD" id="cd05481">
    <property type="entry name" value="retropepsin_like_LTR_1"/>
    <property type="match status" value="1"/>
</dbReference>
<evidence type="ECO:0000256" key="4">
    <source>
        <dbReference type="ARBA" id="ARBA00022759"/>
    </source>
</evidence>
<keyword evidence="3" id="KW-0540">Nuclease</keyword>
<evidence type="ECO:0000256" key="2">
    <source>
        <dbReference type="ARBA" id="ARBA00022695"/>
    </source>
</evidence>
<dbReference type="Proteomes" id="UP001152795">
    <property type="component" value="Unassembled WGS sequence"/>
</dbReference>
<gene>
    <name evidence="9" type="ORF">PACLA_8A050736</name>
</gene>
<dbReference type="GO" id="GO:0003964">
    <property type="term" value="F:RNA-directed DNA polymerase activity"/>
    <property type="evidence" value="ECO:0007669"/>
    <property type="project" value="UniProtKB-KW"/>
</dbReference>
<dbReference type="InterPro" id="IPR050951">
    <property type="entry name" value="Retrovirus_Pol_polyprotein"/>
</dbReference>
<dbReference type="InterPro" id="IPR043128">
    <property type="entry name" value="Rev_trsase/Diguanyl_cyclase"/>
</dbReference>
<proteinExistence type="predicted"/>
<dbReference type="InterPro" id="IPR043502">
    <property type="entry name" value="DNA/RNA_pol_sf"/>
</dbReference>
<evidence type="ECO:0000313" key="10">
    <source>
        <dbReference type="Proteomes" id="UP001152795"/>
    </source>
</evidence>
<accession>A0A7D9I8I4</accession>
<comment type="caution">
    <text evidence="9">The sequence shown here is derived from an EMBL/GenBank/DDBJ whole genome shotgun (WGS) entry which is preliminary data.</text>
</comment>
<feature type="domain" description="Reverse transcriptase" evidence="7">
    <location>
        <begin position="401"/>
        <end position="560"/>
    </location>
</feature>
<dbReference type="Pfam" id="PF17917">
    <property type="entry name" value="RT_RNaseH"/>
    <property type="match status" value="1"/>
</dbReference>
<evidence type="ECO:0000256" key="5">
    <source>
        <dbReference type="ARBA" id="ARBA00022801"/>
    </source>
</evidence>
<evidence type="ECO:0000313" key="9">
    <source>
        <dbReference type="EMBL" id="CAB4003537.1"/>
    </source>
</evidence>
<dbReference type="SUPFAM" id="SSF56672">
    <property type="entry name" value="DNA/RNA polymerases"/>
    <property type="match status" value="1"/>
</dbReference>
<name>A0A7D9I8I4_PARCT</name>